<comment type="caution">
    <text evidence="15">The sequence shown here is derived from an EMBL/GenBank/DDBJ whole genome shotgun (WGS) entry which is preliminary data.</text>
</comment>
<feature type="domain" description="Response regulatory" evidence="11">
    <location>
        <begin position="759"/>
        <end position="878"/>
    </location>
</feature>
<dbReference type="InterPro" id="IPR004358">
    <property type="entry name" value="Sig_transdc_His_kin-like_C"/>
</dbReference>
<dbReference type="InterPro" id="IPR011006">
    <property type="entry name" value="CheY-like_superfamily"/>
</dbReference>
<dbReference type="CDD" id="cd00088">
    <property type="entry name" value="HPT"/>
    <property type="match status" value="1"/>
</dbReference>
<dbReference type="SMART" id="SM00065">
    <property type="entry name" value="GAF"/>
    <property type="match status" value="1"/>
</dbReference>
<dbReference type="SUPFAM" id="SSF55781">
    <property type="entry name" value="GAF domain-like"/>
    <property type="match status" value="1"/>
</dbReference>
<dbReference type="EMBL" id="JBHSCX010000020">
    <property type="protein sequence ID" value="MFC4363320.1"/>
    <property type="molecule type" value="Genomic_DNA"/>
</dbReference>
<dbReference type="InterPro" id="IPR036890">
    <property type="entry name" value="HATPase_C_sf"/>
</dbReference>
<dbReference type="Gene3D" id="3.30.450.40">
    <property type="match status" value="1"/>
</dbReference>
<dbReference type="Gene3D" id="3.30.450.20">
    <property type="entry name" value="PAS domain"/>
    <property type="match status" value="1"/>
</dbReference>
<dbReference type="PRINTS" id="PR00344">
    <property type="entry name" value="BCTRLSENSOR"/>
</dbReference>
<dbReference type="RefSeq" id="WP_290261041.1">
    <property type="nucleotide sequence ID" value="NZ_JAUFQG010000004.1"/>
</dbReference>
<comment type="catalytic activity">
    <reaction evidence="1">
        <text>ATP + protein L-histidine = ADP + protein N-phospho-L-histidine.</text>
        <dbReference type="EC" id="2.7.13.3"/>
    </reaction>
</comment>
<dbReference type="SUPFAM" id="SSF55874">
    <property type="entry name" value="ATPase domain of HSP90 chaperone/DNA topoisomerase II/histidine kinase"/>
    <property type="match status" value="1"/>
</dbReference>
<dbReference type="CDD" id="cd16922">
    <property type="entry name" value="HATPase_EvgS-ArcB-TorS-like"/>
    <property type="match status" value="1"/>
</dbReference>
<dbReference type="SUPFAM" id="SSF47226">
    <property type="entry name" value="Histidine-containing phosphotransfer domain, HPT domain"/>
    <property type="match status" value="1"/>
</dbReference>
<dbReference type="Proteomes" id="UP001595840">
    <property type="component" value="Unassembled WGS sequence"/>
</dbReference>
<dbReference type="Pfam" id="PF00512">
    <property type="entry name" value="HisKA"/>
    <property type="match status" value="1"/>
</dbReference>
<feature type="domain" description="HPt" evidence="14">
    <location>
        <begin position="935"/>
        <end position="1034"/>
    </location>
</feature>
<sequence length="1039" mass="113676">MAIWLPLVGGLLIVCAYVWQRGILQAQAECAYLKASCSAPNTDDRAQAQRNAIASLAADADYASSDIQCVSRRLTKILSDVIQVERASIWLFSPSGDYFDCVALFDAGVAQDTTGVQLEVKSFPRYFDALRKDSRIYANDAVSDSRTNEFTDIYLKPLSISAMLDAGVVVDGQLVGAICLEHRHGIRQWQPDEEAFASLVATLVAQKLVAVEKFQALNDLALTNQRLQHVLDAASEISVIATDAQGIITLFNKGAENLLGYTADEMLFKQTPAIIHLESEVIEHGKELSAELGETIEGFEVFVAKARRGSYEEREWTYVRKDGSHVPVLLTVTAIRDEAGEMVGLLGVASDMTERRRHQLALEQHNRDLAIANEQAKQLIRDADRANEAKSEFLASMSHEIRTPMNGVLGMLHLIGRESLKPSQQHYLDLASSSARALLSVINDILDFSKIDAKKLTLEVLEFDLIALLSDIGKSMAIRAQENGVSLVLDLSDIQLEQVKGDPHRLRQVITNLLGNAVKFTEQGDILLRATLSQKDGRHWLSVSVIDSGVGVPEDKLSALFAPFFQADSSNTRRFGGTGLGLVISKQLVELMGGSIGAESKVGEGSHFFFTLPLEPMSAQSGVAEDETSSQVLLVDQSPPSRAVVLAELMLLGCRVSIADSIADAMSKYQCEKFSLLLVDESLCMDIDKLLTQKNLLIYILTNMGHQGDIPAYSAGYIHRPVSRNDLRQALGIDVAKKRILIAAGAEPTGERKLGRSARILLVEDNIINQQVALGLLADLGLTVTFAKDGIEALALVENSTLPFDLILMDCQMPRMDGFQATRKIRDLAPPIGQVPIIAMTANAMSGDREYCIAAGMNDYIAKPIEPDFLADRISYWLAQVVNKDEIQSSSAALGAQVNGQKAQFNHVSVPEAKVSMEVLKVWNFDAALGRVRGKPERLVMLISLFQQDMPARMTAIQSALHLCQFDEMAKLAHQVKGVAGNLSAELLAQTAAALEVNCNMEAISETAIAAMVSELDRRYERVIAEFERYVLSYEGEAE</sequence>
<evidence type="ECO:0000313" key="16">
    <source>
        <dbReference type="Proteomes" id="UP001595840"/>
    </source>
</evidence>
<evidence type="ECO:0000259" key="13">
    <source>
        <dbReference type="PROSITE" id="PS50113"/>
    </source>
</evidence>
<dbReference type="InterPro" id="IPR029016">
    <property type="entry name" value="GAF-like_dom_sf"/>
</dbReference>
<dbReference type="InterPro" id="IPR005467">
    <property type="entry name" value="His_kinase_dom"/>
</dbReference>
<dbReference type="SUPFAM" id="SSF55785">
    <property type="entry name" value="PYP-like sensor domain (PAS domain)"/>
    <property type="match status" value="1"/>
</dbReference>
<accession>A0ABV8V5Z7</accession>
<evidence type="ECO:0000259" key="10">
    <source>
        <dbReference type="PROSITE" id="PS50109"/>
    </source>
</evidence>
<evidence type="ECO:0000259" key="14">
    <source>
        <dbReference type="PROSITE" id="PS50894"/>
    </source>
</evidence>
<reference evidence="16" key="1">
    <citation type="journal article" date="2019" name="Int. J. Syst. Evol. Microbiol.">
        <title>The Global Catalogue of Microorganisms (GCM) 10K type strain sequencing project: providing services to taxonomists for standard genome sequencing and annotation.</title>
        <authorList>
            <consortium name="The Broad Institute Genomics Platform"/>
            <consortium name="The Broad Institute Genome Sequencing Center for Infectious Disease"/>
            <person name="Wu L."/>
            <person name="Ma J."/>
        </authorList>
    </citation>
    <scope>NUCLEOTIDE SEQUENCE [LARGE SCALE GENOMIC DNA]</scope>
    <source>
        <strain evidence="16">CECT 8570</strain>
    </source>
</reference>
<dbReference type="Pfam" id="PF13426">
    <property type="entry name" value="PAS_9"/>
    <property type="match status" value="1"/>
</dbReference>
<dbReference type="Gene3D" id="3.40.50.2300">
    <property type="match status" value="2"/>
</dbReference>
<feature type="modified residue" description="4-aspartylphosphate" evidence="8">
    <location>
        <position position="810"/>
    </location>
</feature>
<dbReference type="GO" id="GO:0005524">
    <property type="term" value="F:ATP binding"/>
    <property type="evidence" value="ECO:0007669"/>
    <property type="project" value="UniProtKB-KW"/>
</dbReference>
<evidence type="ECO:0000256" key="5">
    <source>
        <dbReference type="ARBA" id="ARBA00022777"/>
    </source>
</evidence>
<evidence type="ECO:0000256" key="8">
    <source>
        <dbReference type="PROSITE-ProRule" id="PRU00169"/>
    </source>
</evidence>
<dbReference type="CDD" id="cd00130">
    <property type="entry name" value="PAS"/>
    <property type="match status" value="1"/>
</dbReference>
<name>A0ABV8V5Z7_9GAMM</name>
<feature type="modified residue" description="4-aspartylphosphate" evidence="8">
    <location>
        <position position="680"/>
    </location>
</feature>
<dbReference type="CDD" id="cd17546">
    <property type="entry name" value="REC_hyHK_CKI1_RcsC-like"/>
    <property type="match status" value="1"/>
</dbReference>
<evidence type="ECO:0000313" key="15">
    <source>
        <dbReference type="EMBL" id="MFC4363320.1"/>
    </source>
</evidence>
<dbReference type="PROSITE" id="PS50113">
    <property type="entry name" value="PAC"/>
    <property type="match status" value="1"/>
</dbReference>
<keyword evidence="15" id="KW-0067">ATP-binding</keyword>
<evidence type="ECO:0000256" key="2">
    <source>
        <dbReference type="ARBA" id="ARBA00012438"/>
    </source>
</evidence>
<organism evidence="15 16">
    <name type="scientific">Simiduia curdlanivorans</name>
    <dbReference type="NCBI Taxonomy" id="1492769"/>
    <lineage>
        <taxon>Bacteria</taxon>
        <taxon>Pseudomonadati</taxon>
        <taxon>Pseudomonadota</taxon>
        <taxon>Gammaproteobacteria</taxon>
        <taxon>Cellvibrionales</taxon>
        <taxon>Cellvibrionaceae</taxon>
        <taxon>Simiduia</taxon>
    </lineage>
</organism>
<dbReference type="PROSITE" id="PS50112">
    <property type="entry name" value="PAS"/>
    <property type="match status" value="1"/>
</dbReference>
<evidence type="ECO:0000256" key="4">
    <source>
        <dbReference type="ARBA" id="ARBA00022679"/>
    </source>
</evidence>
<dbReference type="InterPro" id="IPR000014">
    <property type="entry name" value="PAS"/>
</dbReference>
<keyword evidence="6" id="KW-0902">Two-component regulatory system</keyword>
<dbReference type="EC" id="2.7.13.3" evidence="2"/>
<keyword evidence="4" id="KW-0808">Transferase</keyword>
<dbReference type="SMART" id="SM00448">
    <property type="entry name" value="REC"/>
    <property type="match status" value="1"/>
</dbReference>
<dbReference type="PROSITE" id="PS50109">
    <property type="entry name" value="HIS_KIN"/>
    <property type="match status" value="1"/>
</dbReference>
<dbReference type="PANTHER" id="PTHR45339:SF5">
    <property type="entry name" value="HISTIDINE KINASE"/>
    <property type="match status" value="1"/>
</dbReference>
<evidence type="ECO:0000256" key="9">
    <source>
        <dbReference type="SAM" id="Coils"/>
    </source>
</evidence>
<keyword evidence="5" id="KW-0418">Kinase</keyword>
<dbReference type="Pfam" id="PF01590">
    <property type="entry name" value="GAF"/>
    <property type="match status" value="1"/>
</dbReference>
<dbReference type="SMART" id="SM00091">
    <property type="entry name" value="PAS"/>
    <property type="match status" value="1"/>
</dbReference>
<dbReference type="InterPro" id="IPR001789">
    <property type="entry name" value="Sig_transdc_resp-reg_receiver"/>
</dbReference>
<feature type="domain" description="Response regulatory" evidence="11">
    <location>
        <begin position="631"/>
        <end position="735"/>
    </location>
</feature>
<dbReference type="Pfam" id="PF01627">
    <property type="entry name" value="Hpt"/>
    <property type="match status" value="1"/>
</dbReference>
<dbReference type="Gene3D" id="1.20.120.160">
    <property type="entry name" value="HPT domain"/>
    <property type="match status" value="1"/>
</dbReference>
<dbReference type="InterPro" id="IPR008207">
    <property type="entry name" value="Sig_transdc_His_kin_Hpt_dom"/>
</dbReference>
<dbReference type="PROSITE" id="PS50894">
    <property type="entry name" value="HPT"/>
    <property type="match status" value="1"/>
</dbReference>
<feature type="domain" description="PAC" evidence="13">
    <location>
        <begin position="312"/>
        <end position="364"/>
    </location>
</feature>
<evidence type="ECO:0000256" key="3">
    <source>
        <dbReference type="ARBA" id="ARBA00022553"/>
    </source>
</evidence>
<dbReference type="PANTHER" id="PTHR45339">
    <property type="entry name" value="HYBRID SIGNAL TRANSDUCTION HISTIDINE KINASE J"/>
    <property type="match status" value="1"/>
</dbReference>
<dbReference type="InterPro" id="IPR003661">
    <property type="entry name" value="HisK_dim/P_dom"/>
</dbReference>
<keyword evidence="15" id="KW-0547">Nucleotide-binding</keyword>
<keyword evidence="16" id="KW-1185">Reference proteome</keyword>
<dbReference type="InterPro" id="IPR036641">
    <property type="entry name" value="HPT_dom_sf"/>
</dbReference>
<evidence type="ECO:0000256" key="1">
    <source>
        <dbReference type="ARBA" id="ARBA00000085"/>
    </source>
</evidence>
<dbReference type="SMART" id="SM00388">
    <property type="entry name" value="HisKA"/>
    <property type="match status" value="1"/>
</dbReference>
<evidence type="ECO:0000256" key="7">
    <source>
        <dbReference type="PROSITE-ProRule" id="PRU00110"/>
    </source>
</evidence>
<dbReference type="SMART" id="SM00086">
    <property type="entry name" value="PAC"/>
    <property type="match status" value="1"/>
</dbReference>
<evidence type="ECO:0000256" key="6">
    <source>
        <dbReference type="ARBA" id="ARBA00023012"/>
    </source>
</evidence>
<dbReference type="SUPFAM" id="SSF52172">
    <property type="entry name" value="CheY-like"/>
    <property type="match status" value="2"/>
</dbReference>
<dbReference type="InterPro" id="IPR000700">
    <property type="entry name" value="PAS-assoc_C"/>
</dbReference>
<dbReference type="NCBIfam" id="TIGR00229">
    <property type="entry name" value="sensory_box"/>
    <property type="match status" value="1"/>
</dbReference>
<dbReference type="InterPro" id="IPR003594">
    <property type="entry name" value="HATPase_dom"/>
</dbReference>
<keyword evidence="3 8" id="KW-0597">Phosphoprotein</keyword>
<dbReference type="SUPFAM" id="SSF47384">
    <property type="entry name" value="Homodimeric domain of signal transducing histidine kinase"/>
    <property type="match status" value="1"/>
</dbReference>
<dbReference type="PROSITE" id="PS50110">
    <property type="entry name" value="RESPONSE_REGULATORY"/>
    <property type="match status" value="2"/>
</dbReference>
<dbReference type="InterPro" id="IPR035965">
    <property type="entry name" value="PAS-like_dom_sf"/>
</dbReference>
<dbReference type="CDD" id="cd00082">
    <property type="entry name" value="HisKA"/>
    <property type="match status" value="1"/>
</dbReference>
<feature type="modified residue" description="Phosphohistidine" evidence="7">
    <location>
        <position position="974"/>
    </location>
</feature>
<proteinExistence type="predicted"/>
<keyword evidence="9" id="KW-0175">Coiled coil</keyword>
<dbReference type="InterPro" id="IPR003018">
    <property type="entry name" value="GAF"/>
</dbReference>
<dbReference type="InterPro" id="IPR001610">
    <property type="entry name" value="PAC"/>
</dbReference>
<dbReference type="InterPro" id="IPR036097">
    <property type="entry name" value="HisK_dim/P_sf"/>
</dbReference>
<dbReference type="Pfam" id="PF00072">
    <property type="entry name" value="Response_reg"/>
    <property type="match status" value="1"/>
</dbReference>
<dbReference type="Pfam" id="PF02518">
    <property type="entry name" value="HATPase_c"/>
    <property type="match status" value="1"/>
</dbReference>
<evidence type="ECO:0000259" key="11">
    <source>
        <dbReference type="PROSITE" id="PS50110"/>
    </source>
</evidence>
<evidence type="ECO:0000259" key="12">
    <source>
        <dbReference type="PROSITE" id="PS50112"/>
    </source>
</evidence>
<feature type="domain" description="Histidine kinase" evidence="10">
    <location>
        <begin position="396"/>
        <end position="616"/>
    </location>
</feature>
<gene>
    <name evidence="15" type="ORF">ACFOX3_13475</name>
</gene>
<feature type="domain" description="PAS" evidence="12">
    <location>
        <begin position="223"/>
        <end position="267"/>
    </location>
</feature>
<protein>
    <recommendedName>
        <fullName evidence="2">histidine kinase</fullName>
        <ecNumber evidence="2">2.7.13.3</ecNumber>
    </recommendedName>
</protein>
<feature type="coiled-coil region" evidence="9">
    <location>
        <begin position="355"/>
        <end position="389"/>
    </location>
</feature>
<dbReference type="Gene3D" id="3.30.565.10">
    <property type="entry name" value="Histidine kinase-like ATPase, C-terminal domain"/>
    <property type="match status" value="1"/>
</dbReference>
<dbReference type="SMART" id="SM00387">
    <property type="entry name" value="HATPase_c"/>
    <property type="match status" value="1"/>
</dbReference>
<dbReference type="Gene3D" id="1.10.287.130">
    <property type="match status" value="1"/>
</dbReference>